<sequence>MKALFIGMTLGYDPHTVGLHKASKVARQVGLAVEVLPPQLTNEEKIQVLLEKDPKYIGLSYRLSKDKAMEELTKMLTLLEQQGFFNDPKRKVCFAALYPTLDEVEKTALVDAYPLTLIGSHKDIVLRTEQTLNFLEVEEASLRDAVIDQMIREFKPEGIDLLDQLALDVIKDDDYLNEPGRVKPTDDALNHFPIRMKETDLPLIRTHFGIPGDTIEPTVEGIKKLALHGAVDEVSLGSSDLSQRYFGDHSAFKTMKNDGGVPYKDVADLTALYEASRMGNYPAVKPYAHVKDLVPFVDTCLEIGMLKGAHQAVPLFWFSELDGRGPLSVKEAIKEHKATVKYLADQGIPVEMNDPNQWSSRFIHDTLFVVDYALIASVMYTAGVKDMIFQHQFNKPAETGDFADLAKMTAAKQVIEWVRPKGNTSQIYMEARSGIEHFSTDLDIAKVQLARTTLLQMMFNPDVFHLVSYCEAHHAATADDVIESSQLVRRAARLYHEHKEKLLPYFEHDVVRNRVDYLLEEARVVLVEIAKLSRHYREGMALNELALCLSDEEALTKAMEQKIMTAPGIMHPDFKHPEMLTKPSRYGFIDVYNDWEDEAPLREKARLKQLKVSQCN</sequence>
<dbReference type="AlphaFoldDB" id="A0A511WZL3"/>
<dbReference type="Gene3D" id="3.20.20.240">
    <property type="entry name" value="Methylmalonyl-CoA mutase"/>
    <property type="match status" value="1"/>
</dbReference>
<keyword evidence="2" id="KW-1185">Reference proteome</keyword>
<dbReference type="GO" id="GO:0031419">
    <property type="term" value="F:cobalamin binding"/>
    <property type="evidence" value="ECO:0007669"/>
    <property type="project" value="InterPro"/>
</dbReference>
<dbReference type="SUPFAM" id="SSF52242">
    <property type="entry name" value="Cobalamin (vitamin B12)-binding domain"/>
    <property type="match status" value="1"/>
</dbReference>
<protein>
    <recommendedName>
        <fullName evidence="3">Methionine synthase</fullName>
    </recommendedName>
</protein>
<name>A0A511WZL3_9BACI</name>
<dbReference type="STRING" id="442899.SAMN05720591_10652"/>
<accession>A0A511WZL3</accession>
<dbReference type="Proteomes" id="UP000321400">
    <property type="component" value="Unassembled WGS sequence"/>
</dbReference>
<dbReference type="Gene3D" id="3.40.50.280">
    <property type="entry name" value="Cobalamin-binding domain"/>
    <property type="match status" value="1"/>
</dbReference>
<organism evidence="1 2">
    <name type="scientific">Halolactibacillus alkaliphilus</name>
    <dbReference type="NCBI Taxonomy" id="442899"/>
    <lineage>
        <taxon>Bacteria</taxon>
        <taxon>Bacillati</taxon>
        <taxon>Bacillota</taxon>
        <taxon>Bacilli</taxon>
        <taxon>Bacillales</taxon>
        <taxon>Bacillaceae</taxon>
        <taxon>Halolactibacillus</taxon>
    </lineage>
</organism>
<dbReference type="GO" id="GO:0046872">
    <property type="term" value="F:metal ion binding"/>
    <property type="evidence" value="ECO:0007669"/>
    <property type="project" value="InterPro"/>
</dbReference>
<comment type="caution">
    <text evidence="1">The sequence shown here is derived from an EMBL/GenBank/DDBJ whole genome shotgun (WGS) entry which is preliminary data.</text>
</comment>
<evidence type="ECO:0000313" key="1">
    <source>
        <dbReference type="EMBL" id="GEN56131.1"/>
    </source>
</evidence>
<reference evidence="1 2" key="1">
    <citation type="submission" date="2019-07" db="EMBL/GenBank/DDBJ databases">
        <title>Whole genome shotgun sequence of Halolactibacillus alkaliphilus NBRC 103919.</title>
        <authorList>
            <person name="Hosoyama A."/>
            <person name="Uohara A."/>
            <person name="Ohji S."/>
            <person name="Ichikawa N."/>
        </authorList>
    </citation>
    <scope>NUCLEOTIDE SEQUENCE [LARGE SCALE GENOMIC DNA]</scope>
    <source>
        <strain evidence="1 2">NBRC 103919</strain>
    </source>
</reference>
<dbReference type="OrthoDB" id="5756833at2"/>
<gene>
    <name evidence="1" type="ORF">HAL01_05950</name>
</gene>
<dbReference type="InterPro" id="IPR036724">
    <property type="entry name" value="Cobalamin-bd_sf"/>
</dbReference>
<evidence type="ECO:0000313" key="2">
    <source>
        <dbReference type="Proteomes" id="UP000321400"/>
    </source>
</evidence>
<evidence type="ECO:0008006" key="3">
    <source>
        <dbReference type="Google" id="ProtNLM"/>
    </source>
</evidence>
<dbReference type="RefSeq" id="WP_089800552.1">
    <property type="nucleotide sequence ID" value="NZ_BJYE01000005.1"/>
</dbReference>
<proteinExistence type="predicted"/>
<dbReference type="EMBL" id="BJYE01000005">
    <property type="protein sequence ID" value="GEN56131.1"/>
    <property type="molecule type" value="Genomic_DNA"/>
</dbReference>